<keyword evidence="5" id="KW-1185">Reference proteome</keyword>
<evidence type="ECO:0008006" key="6">
    <source>
        <dbReference type="Google" id="ProtNLM"/>
    </source>
</evidence>
<protein>
    <recommendedName>
        <fullName evidence="6">Proteasome maturation factor UMP1</fullName>
    </recommendedName>
</protein>
<feature type="compositionally biased region" description="Polar residues" evidence="3">
    <location>
        <begin position="32"/>
        <end position="53"/>
    </location>
</feature>
<dbReference type="RefSeq" id="XP_069199863.1">
    <property type="nucleotide sequence ID" value="XM_069346985.1"/>
</dbReference>
<dbReference type="EMBL" id="JBFMKM010000010">
    <property type="protein sequence ID" value="KAL1303588.1"/>
    <property type="molecule type" value="Genomic_DNA"/>
</dbReference>
<evidence type="ECO:0000256" key="3">
    <source>
        <dbReference type="SAM" id="MobiDB-lite"/>
    </source>
</evidence>
<organism evidence="4 5">
    <name type="scientific">Neodothiora populina</name>
    <dbReference type="NCBI Taxonomy" id="2781224"/>
    <lineage>
        <taxon>Eukaryota</taxon>
        <taxon>Fungi</taxon>
        <taxon>Dikarya</taxon>
        <taxon>Ascomycota</taxon>
        <taxon>Pezizomycotina</taxon>
        <taxon>Dothideomycetes</taxon>
        <taxon>Dothideomycetidae</taxon>
        <taxon>Dothideales</taxon>
        <taxon>Dothioraceae</taxon>
        <taxon>Neodothiora</taxon>
    </lineage>
</organism>
<evidence type="ECO:0000313" key="4">
    <source>
        <dbReference type="EMBL" id="KAL1303588.1"/>
    </source>
</evidence>
<evidence type="ECO:0000256" key="1">
    <source>
        <dbReference type="ARBA" id="ARBA00023186"/>
    </source>
</evidence>
<accession>A0ABR3PBQ5</accession>
<feature type="region of interest" description="Disordered" evidence="3">
    <location>
        <begin position="1"/>
        <end position="54"/>
    </location>
</feature>
<gene>
    <name evidence="4" type="ORF">AAFC00_006953</name>
</gene>
<evidence type="ECO:0000256" key="2">
    <source>
        <dbReference type="ARBA" id="ARBA00043974"/>
    </source>
</evidence>
<name>A0ABR3PBQ5_9PEZI</name>
<dbReference type="PANTHER" id="PTHR12828:SF3">
    <property type="entry name" value="PROTEASOME MATURATION PROTEIN"/>
    <property type="match status" value="1"/>
</dbReference>
<keyword evidence="1" id="KW-0143">Chaperone</keyword>
<dbReference type="PANTHER" id="PTHR12828">
    <property type="entry name" value="PROTEASOME MATURATION PROTEIN UMP1"/>
    <property type="match status" value="1"/>
</dbReference>
<comment type="similarity">
    <text evidence="2">Belongs to the POMP/UMP1 family.</text>
</comment>
<reference evidence="4 5" key="1">
    <citation type="submission" date="2024-07" db="EMBL/GenBank/DDBJ databases">
        <title>Draft sequence of the Neodothiora populina.</title>
        <authorList>
            <person name="Drown D.D."/>
            <person name="Schuette U.S."/>
            <person name="Buechlein A.B."/>
            <person name="Rusch D.R."/>
            <person name="Winton L.W."/>
            <person name="Adams G.A."/>
        </authorList>
    </citation>
    <scope>NUCLEOTIDE SEQUENCE [LARGE SCALE GENOMIC DNA]</scope>
    <source>
        <strain evidence="4 5">CPC 39397</strain>
    </source>
</reference>
<dbReference type="Pfam" id="PF05348">
    <property type="entry name" value="UMP1"/>
    <property type="match status" value="1"/>
</dbReference>
<evidence type="ECO:0000313" key="5">
    <source>
        <dbReference type="Proteomes" id="UP001562354"/>
    </source>
</evidence>
<comment type="caution">
    <text evidence="4">The sequence shown here is derived from an EMBL/GenBank/DDBJ whole genome shotgun (WGS) entry which is preliminary data.</text>
</comment>
<dbReference type="InterPro" id="IPR008012">
    <property type="entry name" value="Ump1"/>
</dbReference>
<sequence length="156" mass="17284">MSLRIVPAATHPSQTTLKPSAPSAPGVHDTLRSNLSLNPTTQSTDHSVPQLSSAHPLESRLANWRAVQESHKMELLRREFGLAEPVKRGMEMKIVRAGEWRPAVLSAGAGAVGEVHADVLAGRETEIQWEDVYTGMEAREVPDFHSEMEARLRMNW</sequence>
<dbReference type="GeneID" id="95980652"/>
<dbReference type="Proteomes" id="UP001562354">
    <property type="component" value="Unassembled WGS sequence"/>
</dbReference>
<proteinExistence type="inferred from homology"/>